<feature type="transmembrane region" description="Helical" evidence="6">
    <location>
        <begin position="275"/>
        <end position="302"/>
    </location>
</feature>
<feature type="transmembrane region" description="Helical" evidence="6">
    <location>
        <begin position="177"/>
        <end position="197"/>
    </location>
</feature>
<evidence type="ECO:0000313" key="9">
    <source>
        <dbReference type="Proteomes" id="UP000053593"/>
    </source>
</evidence>
<dbReference type="InterPro" id="IPR011701">
    <property type="entry name" value="MFS"/>
</dbReference>
<organism evidence="8 9">
    <name type="scientific">Collybiopsis luxurians FD-317 M1</name>
    <dbReference type="NCBI Taxonomy" id="944289"/>
    <lineage>
        <taxon>Eukaryota</taxon>
        <taxon>Fungi</taxon>
        <taxon>Dikarya</taxon>
        <taxon>Basidiomycota</taxon>
        <taxon>Agaricomycotina</taxon>
        <taxon>Agaricomycetes</taxon>
        <taxon>Agaricomycetidae</taxon>
        <taxon>Agaricales</taxon>
        <taxon>Marasmiineae</taxon>
        <taxon>Omphalotaceae</taxon>
        <taxon>Collybiopsis</taxon>
        <taxon>Collybiopsis luxurians</taxon>
    </lineage>
</organism>
<dbReference type="InterPro" id="IPR020846">
    <property type="entry name" value="MFS_dom"/>
</dbReference>
<evidence type="ECO:0000256" key="3">
    <source>
        <dbReference type="ARBA" id="ARBA00022692"/>
    </source>
</evidence>
<keyword evidence="5 6" id="KW-0472">Membrane</keyword>
<evidence type="ECO:0000256" key="2">
    <source>
        <dbReference type="ARBA" id="ARBA00022448"/>
    </source>
</evidence>
<gene>
    <name evidence="8" type="ORF">GYMLUDRAFT_46441</name>
</gene>
<dbReference type="GO" id="GO:0016020">
    <property type="term" value="C:membrane"/>
    <property type="evidence" value="ECO:0007669"/>
    <property type="project" value="UniProtKB-SubCell"/>
</dbReference>
<dbReference type="HOGENOM" id="CLU_001265_54_6_1"/>
<dbReference type="OrthoDB" id="419616at2759"/>
<feature type="transmembrane region" description="Helical" evidence="6">
    <location>
        <begin position="117"/>
        <end position="134"/>
    </location>
</feature>
<feature type="transmembrane region" description="Helical" evidence="6">
    <location>
        <begin position="416"/>
        <end position="435"/>
    </location>
</feature>
<feature type="transmembrane region" description="Helical" evidence="6">
    <location>
        <begin position="146"/>
        <end position="165"/>
    </location>
</feature>
<feature type="domain" description="Major facilitator superfamily (MFS) profile" evidence="7">
    <location>
        <begin position="42"/>
        <end position="477"/>
    </location>
</feature>
<dbReference type="AlphaFoldDB" id="A0A0D0CPF4"/>
<feature type="transmembrane region" description="Helical" evidence="6">
    <location>
        <begin position="217"/>
        <end position="239"/>
    </location>
</feature>
<accession>A0A0D0CPF4</accession>
<proteinExistence type="predicted"/>
<evidence type="ECO:0000256" key="4">
    <source>
        <dbReference type="ARBA" id="ARBA00022989"/>
    </source>
</evidence>
<dbReference type="GO" id="GO:0022857">
    <property type="term" value="F:transmembrane transporter activity"/>
    <property type="evidence" value="ECO:0007669"/>
    <property type="project" value="InterPro"/>
</dbReference>
<dbReference type="PANTHER" id="PTHR23504:SF15">
    <property type="entry name" value="MAJOR FACILITATOR SUPERFAMILY (MFS) PROFILE DOMAIN-CONTAINING PROTEIN"/>
    <property type="match status" value="1"/>
</dbReference>
<keyword evidence="9" id="KW-1185">Reference proteome</keyword>
<feature type="transmembrane region" description="Helical" evidence="6">
    <location>
        <begin position="455"/>
        <end position="473"/>
    </location>
</feature>
<dbReference type="SUPFAM" id="SSF103473">
    <property type="entry name" value="MFS general substrate transporter"/>
    <property type="match status" value="1"/>
</dbReference>
<evidence type="ECO:0000259" key="7">
    <source>
        <dbReference type="PROSITE" id="PS50850"/>
    </source>
</evidence>
<feature type="transmembrane region" description="Helical" evidence="6">
    <location>
        <begin position="376"/>
        <end position="395"/>
    </location>
</feature>
<feature type="transmembrane region" description="Helical" evidence="6">
    <location>
        <begin position="314"/>
        <end position="333"/>
    </location>
</feature>
<keyword evidence="3 6" id="KW-0812">Transmembrane</keyword>
<dbReference type="Gene3D" id="1.20.1250.20">
    <property type="entry name" value="MFS general substrate transporter like domains"/>
    <property type="match status" value="1"/>
</dbReference>
<keyword evidence="4 6" id="KW-1133">Transmembrane helix</keyword>
<evidence type="ECO:0000256" key="6">
    <source>
        <dbReference type="SAM" id="Phobius"/>
    </source>
</evidence>
<dbReference type="InterPro" id="IPR001958">
    <property type="entry name" value="Tet-R_TetA/multi-R_MdtG-like"/>
</dbReference>
<dbReference type="Proteomes" id="UP000053593">
    <property type="component" value="Unassembled WGS sequence"/>
</dbReference>
<feature type="transmembrane region" description="Helical" evidence="6">
    <location>
        <begin position="345"/>
        <end position="364"/>
    </location>
</feature>
<dbReference type="EMBL" id="KN834792">
    <property type="protein sequence ID" value="KIK57193.1"/>
    <property type="molecule type" value="Genomic_DNA"/>
</dbReference>
<dbReference type="Pfam" id="PF07690">
    <property type="entry name" value="MFS_1"/>
    <property type="match status" value="1"/>
</dbReference>
<evidence type="ECO:0000256" key="5">
    <source>
        <dbReference type="ARBA" id="ARBA00023136"/>
    </source>
</evidence>
<dbReference type="PRINTS" id="PR01035">
    <property type="entry name" value="TCRTETA"/>
</dbReference>
<evidence type="ECO:0000256" key="1">
    <source>
        <dbReference type="ARBA" id="ARBA00004141"/>
    </source>
</evidence>
<sequence>MYRIPPSLSRSSQGESVPLLDEVQDDLEDQPRSIKPAATPLPKFQLSIACLIRITDPILYTQMFPYINEFILFLHLTNEPSQAGFYSGLFDSVFGIAQFAATYHWSKLSNRIGRKPVILVGTIGVALSTMYLGLSTTLTELLISRVIGGIFGGTASVVQSVVGDLCDVSNQAAAFPIYALGWPIGSITGPLLGGMLANPAEKYGSFFQNSIFSIHPYLLPGLVSGVFTLLCVLFAHFYLEESLRKKPVVDSLNELSSDEPEISVKQLLSIPIIRILAISVFSLNVNGGAFDFLFVLFCYTPLEHGGLSFSSSTIGLALSASGLVYAFLQLFIMPVMLKRVEATTLYSITIASWPVLFAVLPIIHIIARHGLGETELLSRIVVGAGVAFVLITSKIGQEAYSLSMVLTKTNTSDDPALLAVSNGIMSCAMSLARIVGPVLASSVFAVSQQYHLLGGYFWALIMVCSCLLTCKLSRDVASQSQSSLVCYT</sequence>
<protein>
    <recommendedName>
        <fullName evidence="7">Major facilitator superfamily (MFS) profile domain-containing protein</fullName>
    </recommendedName>
</protein>
<keyword evidence="2" id="KW-0813">Transport</keyword>
<reference evidence="8 9" key="1">
    <citation type="submission" date="2014-04" db="EMBL/GenBank/DDBJ databases">
        <title>Evolutionary Origins and Diversification of the Mycorrhizal Mutualists.</title>
        <authorList>
            <consortium name="DOE Joint Genome Institute"/>
            <consortium name="Mycorrhizal Genomics Consortium"/>
            <person name="Kohler A."/>
            <person name="Kuo A."/>
            <person name="Nagy L.G."/>
            <person name="Floudas D."/>
            <person name="Copeland A."/>
            <person name="Barry K.W."/>
            <person name="Cichocki N."/>
            <person name="Veneault-Fourrey C."/>
            <person name="LaButti K."/>
            <person name="Lindquist E.A."/>
            <person name="Lipzen A."/>
            <person name="Lundell T."/>
            <person name="Morin E."/>
            <person name="Murat C."/>
            <person name="Riley R."/>
            <person name="Ohm R."/>
            <person name="Sun H."/>
            <person name="Tunlid A."/>
            <person name="Henrissat B."/>
            <person name="Grigoriev I.V."/>
            <person name="Hibbett D.S."/>
            <person name="Martin F."/>
        </authorList>
    </citation>
    <scope>NUCLEOTIDE SEQUENCE [LARGE SCALE GENOMIC DNA]</scope>
    <source>
        <strain evidence="8 9">FD-317 M1</strain>
    </source>
</reference>
<dbReference type="CDD" id="cd17330">
    <property type="entry name" value="MFS_SLC46_TetA_like"/>
    <property type="match status" value="1"/>
</dbReference>
<name>A0A0D0CPF4_9AGAR</name>
<dbReference type="InterPro" id="IPR036259">
    <property type="entry name" value="MFS_trans_sf"/>
</dbReference>
<comment type="subcellular location">
    <subcellularLocation>
        <location evidence="1">Membrane</location>
        <topology evidence="1">Multi-pass membrane protein</topology>
    </subcellularLocation>
</comment>
<evidence type="ECO:0000313" key="8">
    <source>
        <dbReference type="EMBL" id="KIK57193.1"/>
    </source>
</evidence>
<dbReference type="PANTHER" id="PTHR23504">
    <property type="entry name" value="MAJOR FACILITATOR SUPERFAMILY DOMAIN-CONTAINING PROTEIN 10"/>
    <property type="match status" value="1"/>
</dbReference>
<dbReference type="PROSITE" id="PS50850">
    <property type="entry name" value="MFS"/>
    <property type="match status" value="1"/>
</dbReference>